<dbReference type="Gene3D" id="3.40.140.10">
    <property type="entry name" value="Cytidine Deaminase, domain 2"/>
    <property type="match status" value="1"/>
</dbReference>
<evidence type="ECO:0000313" key="9">
    <source>
        <dbReference type="EMBL" id="ASE99808.1"/>
    </source>
</evidence>
<dbReference type="InterPro" id="IPR016192">
    <property type="entry name" value="APOBEC/CMP_deaminase_Zn-bd"/>
</dbReference>
<dbReference type="PROSITE" id="PS00903">
    <property type="entry name" value="CYT_DCMP_DEAMINASES_1"/>
    <property type="match status" value="1"/>
</dbReference>
<dbReference type="InterPro" id="IPR002125">
    <property type="entry name" value="CMP_dCMP_dom"/>
</dbReference>
<dbReference type="InterPro" id="IPR015517">
    <property type="entry name" value="dCMP_deaminase-rel"/>
</dbReference>
<comment type="similarity">
    <text evidence="2">Belongs to the cytidine and deoxycytidylate deaminase family.</text>
</comment>
<evidence type="ECO:0000256" key="1">
    <source>
        <dbReference type="ARBA" id="ARBA00001947"/>
    </source>
</evidence>
<dbReference type="CDD" id="cd01286">
    <property type="entry name" value="deoxycytidylate_deaminase"/>
    <property type="match status" value="1"/>
</dbReference>
<feature type="active site" description="Proton donor" evidence="6">
    <location>
        <position position="81"/>
    </location>
</feature>
<dbReference type="EMBL" id="KY052796">
    <property type="protein sequence ID" value="ASE99808.1"/>
    <property type="molecule type" value="Genomic_DNA"/>
</dbReference>
<dbReference type="PANTHER" id="PTHR11086:SF18">
    <property type="entry name" value="DEOXYCYTIDYLATE DEAMINASE"/>
    <property type="match status" value="1"/>
</dbReference>
<dbReference type="SUPFAM" id="SSF53927">
    <property type="entry name" value="Cytidine deaminase-like"/>
    <property type="match status" value="1"/>
</dbReference>
<sequence length="154" mass="17407">MDNYRPPTDFYFLRMAELVSTRGTCARRKVGCVFVNKKNHVIATGYNGNPAGFTHCINKPCDGAKSKSGTDLDKCEAIHAEQNALLQCKNVYDIHRVYTTLEPCIHCVKLLLNTSTQQIIYGEKYVHDQARILWESSGRGYTYINKTTILGKIN</sequence>
<dbReference type="GO" id="GO:0008270">
    <property type="term" value="F:zinc ion binding"/>
    <property type="evidence" value="ECO:0007669"/>
    <property type="project" value="InterPro"/>
</dbReference>
<keyword evidence="4" id="KW-0378">Hydrolase</keyword>
<organism evidence="9">
    <name type="scientific">uncultured virus</name>
    <dbReference type="NCBI Taxonomy" id="340016"/>
    <lineage>
        <taxon>Viruses</taxon>
        <taxon>environmental samples</taxon>
    </lineage>
</organism>
<evidence type="ECO:0000256" key="6">
    <source>
        <dbReference type="PIRSR" id="PIRSR006019-1"/>
    </source>
</evidence>
<name>A0A218MKJ5_9VIRU</name>
<dbReference type="GO" id="GO:0006220">
    <property type="term" value="P:pyrimidine nucleotide metabolic process"/>
    <property type="evidence" value="ECO:0007669"/>
    <property type="project" value="InterPro"/>
</dbReference>
<reference evidence="9" key="2">
    <citation type="journal article" date="2017" name="Nat. Commun.">
        <title>Single-virus genomics reveals hidden cosmopolitan and abundant viruses.</title>
        <authorList>
            <person name="Martinez-Hernandez F."/>
            <person name="Fornas O."/>
            <person name="Lluesma Gomez M."/>
            <person name="Bolduc B."/>
            <person name="de la Cruz Pena M.J."/>
            <person name="Martinez J.M."/>
            <person name="Anton J."/>
            <person name="Gasol J.M."/>
            <person name="Rosselli R."/>
            <person name="Rodriguez-Valera F."/>
            <person name="Sullivan M.B."/>
            <person name="Acinas S.G."/>
            <person name="Martinez-Garcia M."/>
        </authorList>
    </citation>
    <scope>NUCLEOTIDE SEQUENCE</scope>
</reference>
<dbReference type="PIRSF" id="PIRSF006019">
    <property type="entry name" value="dCMP_deaminase"/>
    <property type="match status" value="1"/>
</dbReference>
<keyword evidence="3 7" id="KW-0479">Metal-binding</keyword>
<dbReference type="PROSITE" id="PS51747">
    <property type="entry name" value="CYT_DCMP_DEAMINASES_2"/>
    <property type="match status" value="1"/>
</dbReference>
<comment type="cofactor">
    <cofactor evidence="1 7">
        <name>Zn(2+)</name>
        <dbReference type="ChEBI" id="CHEBI:29105"/>
    </cofactor>
</comment>
<accession>A0A218MKJ5</accession>
<proteinExistence type="inferred from homology"/>
<feature type="binding site" evidence="7">
    <location>
        <position position="104"/>
    </location>
    <ligand>
        <name>Zn(2+)</name>
        <dbReference type="ChEBI" id="CHEBI:29105"/>
        <note>catalytic</note>
    </ligand>
</feature>
<dbReference type="InterPro" id="IPR016473">
    <property type="entry name" value="dCMP_deaminase"/>
</dbReference>
<dbReference type="GO" id="GO:0004132">
    <property type="term" value="F:dCMP deaminase activity"/>
    <property type="evidence" value="ECO:0007669"/>
    <property type="project" value="InterPro"/>
</dbReference>
<evidence type="ECO:0000259" key="8">
    <source>
        <dbReference type="PROSITE" id="PS51747"/>
    </source>
</evidence>
<dbReference type="PANTHER" id="PTHR11086">
    <property type="entry name" value="DEOXYCYTIDYLATE DEAMINASE-RELATED"/>
    <property type="match status" value="1"/>
</dbReference>
<evidence type="ECO:0000256" key="5">
    <source>
        <dbReference type="ARBA" id="ARBA00022833"/>
    </source>
</evidence>
<dbReference type="Pfam" id="PF00383">
    <property type="entry name" value="dCMP_cyt_deam_1"/>
    <property type="match status" value="1"/>
</dbReference>
<protein>
    <submittedName>
        <fullName evidence="9">Putative deoxycytidylate deaminase</fullName>
    </submittedName>
</protein>
<feature type="binding site" evidence="7">
    <location>
        <position position="79"/>
    </location>
    <ligand>
        <name>Zn(2+)</name>
        <dbReference type="ChEBI" id="CHEBI:29105"/>
        <note>catalytic</note>
    </ligand>
</feature>
<evidence type="ECO:0000256" key="3">
    <source>
        <dbReference type="ARBA" id="ARBA00022723"/>
    </source>
</evidence>
<dbReference type="InterPro" id="IPR035105">
    <property type="entry name" value="Deoxycytidylate_deaminase_dom"/>
</dbReference>
<reference evidence="9" key="1">
    <citation type="submission" date="2016-10" db="EMBL/GenBank/DDBJ databases">
        <authorList>
            <person name="Varghese N."/>
        </authorList>
    </citation>
    <scope>NUCLEOTIDE SEQUENCE</scope>
</reference>
<keyword evidence="5 7" id="KW-0862">Zinc</keyword>
<feature type="binding site" evidence="7">
    <location>
        <position position="107"/>
    </location>
    <ligand>
        <name>Zn(2+)</name>
        <dbReference type="ChEBI" id="CHEBI:29105"/>
        <note>catalytic</note>
    </ligand>
</feature>
<feature type="domain" description="CMP/dCMP-type deaminase" evidence="8">
    <location>
        <begin position="7"/>
        <end position="135"/>
    </location>
</feature>
<evidence type="ECO:0000256" key="2">
    <source>
        <dbReference type="ARBA" id="ARBA00006576"/>
    </source>
</evidence>
<dbReference type="InterPro" id="IPR016193">
    <property type="entry name" value="Cytidine_deaminase-like"/>
</dbReference>
<evidence type="ECO:0000256" key="4">
    <source>
        <dbReference type="ARBA" id="ARBA00022801"/>
    </source>
</evidence>
<evidence type="ECO:0000256" key="7">
    <source>
        <dbReference type="PIRSR" id="PIRSR006019-2"/>
    </source>
</evidence>